<dbReference type="GO" id="GO:0004620">
    <property type="term" value="F:phospholipase activity"/>
    <property type="evidence" value="ECO:0007669"/>
    <property type="project" value="TreeGrafter"/>
</dbReference>
<evidence type="ECO:0000256" key="3">
    <source>
        <dbReference type="SAM" id="MobiDB-lite"/>
    </source>
</evidence>
<evidence type="ECO:0000256" key="1">
    <source>
        <dbReference type="ARBA" id="ARBA00022801"/>
    </source>
</evidence>
<feature type="compositionally biased region" description="Polar residues" evidence="3">
    <location>
        <begin position="75"/>
        <end position="86"/>
    </location>
</feature>
<gene>
    <name evidence="5" type="ORF">ECPE_LOCUS6775</name>
</gene>
<feature type="region of interest" description="Disordered" evidence="3">
    <location>
        <begin position="69"/>
        <end position="151"/>
    </location>
</feature>
<keyword evidence="4" id="KW-0812">Transmembrane</keyword>
<keyword evidence="4" id="KW-0472">Membrane</keyword>
<keyword evidence="2" id="KW-0442">Lipid degradation</keyword>
<dbReference type="GO" id="GO:0016020">
    <property type="term" value="C:membrane"/>
    <property type="evidence" value="ECO:0007669"/>
    <property type="project" value="TreeGrafter"/>
</dbReference>
<dbReference type="EMBL" id="UZAN01043813">
    <property type="protein sequence ID" value="VDP79311.1"/>
    <property type="molecule type" value="Genomic_DNA"/>
</dbReference>
<dbReference type="InterPro" id="IPR016035">
    <property type="entry name" value="Acyl_Trfase/lysoPLipase"/>
</dbReference>
<proteinExistence type="predicted"/>
<dbReference type="Proteomes" id="UP000272942">
    <property type="component" value="Unassembled WGS sequence"/>
</dbReference>
<evidence type="ECO:0000313" key="6">
    <source>
        <dbReference type="Proteomes" id="UP000272942"/>
    </source>
</evidence>
<organism evidence="7">
    <name type="scientific">Echinostoma caproni</name>
    <dbReference type="NCBI Taxonomy" id="27848"/>
    <lineage>
        <taxon>Eukaryota</taxon>
        <taxon>Metazoa</taxon>
        <taxon>Spiralia</taxon>
        <taxon>Lophotrochozoa</taxon>
        <taxon>Platyhelminthes</taxon>
        <taxon>Trematoda</taxon>
        <taxon>Digenea</taxon>
        <taxon>Plagiorchiida</taxon>
        <taxon>Echinostomata</taxon>
        <taxon>Echinostomatoidea</taxon>
        <taxon>Echinostomatidae</taxon>
        <taxon>Echinostoma</taxon>
    </lineage>
</organism>
<dbReference type="GO" id="GO:0006631">
    <property type="term" value="P:fatty acid metabolic process"/>
    <property type="evidence" value="ECO:0007669"/>
    <property type="project" value="TreeGrafter"/>
</dbReference>
<dbReference type="Gene3D" id="3.40.1090.10">
    <property type="entry name" value="Cytosolic phospholipase A2 catalytic domain"/>
    <property type="match status" value="1"/>
</dbReference>
<accession>A0A183AIJ0</accession>
<keyword evidence="6" id="KW-1185">Reference proteome</keyword>
<evidence type="ECO:0000313" key="7">
    <source>
        <dbReference type="WBParaSite" id="ECPE_0000678801-mRNA-1"/>
    </source>
</evidence>
<dbReference type="GO" id="GO:0016042">
    <property type="term" value="P:lipid catabolic process"/>
    <property type="evidence" value="ECO:0007669"/>
    <property type="project" value="UniProtKB-KW"/>
</dbReference>
<dbReference type="PANTHER" id="PTHR24185">
    <property type="entry name" value="CALCIUM-INDEPENDENT PHOSPHOLIPASE A2-GAMMA"/>
    <property type="match status" value="1"/>
</dbReference>
<dbReference type="OrthoDB" id="630895at2759"/>
<sequence>MWFHCSCEVSICGIPSFLILEFLFLLLVWFQLPRRSRPSVPNQSSAPLRFQPHDCCCDEKFLNELNSFAPKTEPKQNSDSQTNLTEQVKKTETDSIRSQEIPMTTSPNEHRPHTWSISSSSASLSTDEYGLSKDGYPAHTDTEQLPDSTSPNAPMVVSGSVSQGPTPVHQSKHCFVDVDCETTWSCGPHGYRVLSLDGGGVRGLVLVQMLRALEKASGRRITELFDWMVVCCVFICMHRAIDSSRSLKPPGLCPKDCYWCVEHIEKCGSEPTATAFLLSFLIRPECLNGICMYR</sequence>
<reference evidence="5 6" key="2">
    <citation type="submission" date="2018-11" db="EMBL/GenBank/DDBJ databases">
        <authorList>
            <consortium name="Pathogen Informatics"/>
        </authorList>
    </citation>
    <scope>NUCLEOTIDE SEQUENCE [LARGE SCALE GENOMIC DNA]</scope>
    <source>
        <strain evidence="5 6">Egypt</strain>
    </source>
</reference>
<keyword evidence="4" id="KW-1133">Transmembrane helix</keyword>
<feature type="compositionally biased region" description="Low complexity" evidence="3">
    <location>
        <begin position="116"/>
        <end position="125"/>
    </location>
</feature>
<dbReference type="PANTHER" id="PTHR24185:SF1">
    <property type="entry name" value="CALCIUM-INDEPENDENT PHOSPHOLIPASE A2-GAMMA"/>
    <property type="match status" value="1"/>
</dbReference>
<keyword evidence="1" id="KW-0378">Hydrolase</keyword>
<keyword evidence="2" id="KW-0443">Lipid metabolism</keyword>
<feature type="compositionally biased region" description="Basic and acidic residues" evidence="3">
    <location>
        <begin position="87"/>
        <end position="97"/>
    </location>
</feature>
<reference evidence="7" key="1">
    <citation type="submission" date="2016-06" db="UniProtKB">
        <authorList>
            <consortium name="WormBaseParasite"/>
        </authorList>
    </citation>
    <scope>IDENTIFICATION</scope>
</reference>
<feature type="transmembrane region" description="Helical" evidence="4">
    <location>
        <begin position="12"/>
        <end position="32"/>
    </location>
</feature>
<dbReference type="SUPFAM" id="SSF52151">
    <property type="entry name" value="FabD/lysophospholipase-like"/>
    <property type="match status" value="1"/>
</dbReference>
<evidence type="ECO:0000256" key="4">
    <source>
        <dbReference type="SAM" id="Phobius"/>
    </source>
</evidence>
<dbReference type="AlphaFoldDB" id="A0A183AIJ0"/>
<feature type="compositionally biased region" description="Polar residues" evidence="3">
    <location>
        <begin position="98"/>
        <end position="107"/>
    </location>
</feature>
<name>A0A183AIJ0_9TREM</name>
<protein>
    <submittedName>
        <fullName evidence="7">PNPLA domain-containing protein</fullName>
    </submittedName>
</protein>
<evidence type="ECO:0000313" key="5">
    <source>
        <dbReference type="EMBL" id="VDP79311.1"/>
    </source>
</evidence>
<evidence type="ECO:0000256" key="2">
    <source>
        <dbReference type="ARBA" id="ARBA00022963"/>
    </source>
</evidence>
<dbReference type="WBParaSite" id="ECPE_0000678801-mRNA-1">
    <property type="protein sequence ID" value="ECPE_0000678801-mRNA-1"/>
    <property type="gene ID" value="ECPE_0000678801"/>
</dbReference>